<sequence>MKHKISLLALAGCCAGLTLVASTSCKMQQTVGLRESGQSRLMDESFAGQKACDPEDHTRPFIIEWDATDMSSFESLTASDIVLVKYEGCKLRVLDECRNDSIRGSQGAYKPTEWTSGSLETLDIHNEGELYAKLPLGQASLGGRVSGGERFHMEYYVAGTTYASRDAVYRDDLASNPGCDDATHFVYGFNLGAFALGSANEINSEVGGSVYGFGAGGKHSKGRTAEKKGGDLGVCQAADATEVQGCKTPIRLNLRKIRDGANPEVEAMSAPDDSDSLSAAGVINAKLEMSGEARARFEAAQQKLVAGDGKGCLKELDAHDKLDPDHKTSDPKGGLGLVRAQCVMMSGKCDAGKVLARKSLEATATMQMGPEQLDKVVEAYGTQWCQGDSMSDRDQLLQALNQLQSAAFTTRKDVEFCEVQYAKIKKLAPKVKAKDSDDTQILNIEGSLFTTVPLCYERAGSCEKAWKVFPEVLPQRTKDGFANMEEEARTKATRSTFESLVRNCVGK</sequence>
<gene>
    <name evidence="2" type="ORF">ENSA7_13100</name>
</gene>
<keyword evidence="1" id="KW-0732">Signal</keyword>
<evidence type="ECO:0000256" key="1">
    <source>
        <dbReference type="SAM" id="SignalP"/>
    </source>
</evidence>
<evidence type="ECO:0000313" key="2">
    <source>
        <dbReference type="EMBL" id="PRQ08911.1"/>
    </source>
</evidence>
<dbReference type="EMBL" id="PVNL01000032">
    <property type="protein sequence ID" value="PRQ08911.1"/>
    <property type="molecule type" value="Genomic_DNA"/>
</dbReference>
<dbReference type="Proteomes" id="UP000238823">
    <property type="component" value="Unassembled WGS sequence"/>
</dbReference>
<dbReference type="RefSeq" id="WP_106088360.1">
    <property type="nucleotide sequence ID" value="NZ_PVNL01000032.1"/>
</dbReference>
<protein>
    <recommendedName>
        <fullName evidence="4">Lipoprotein</fullName>
    </recommendedName>
</protein>
<reference evidence="2 3" key="1">
    <citation type="submission" date="2018-03" db="EMBL/GenBank/DDBJ databases">
        <title>Draft Genome Sequences of the Obligatory Marine Myxobacteria Enhygromyxa salina SWB007.</title>
        <authorList>
            <person name="Poehlein A."/>
            <person name="Moghaddam J.A."/>
            <person name="Harms H."/>
            <person name="Alanjari M."/>
            <person name="Koenig G.M."/>
            <person name="Daniel R."/>
            <person name="Schaeberle T.F."/>
        </authorList>
    </citation>
    <scope>NUCLEOTIDE SEQUENCE [LARGE SCALE GENOMIC DNA]</scope>
    <source>
        <strain evidence="2 3">SWB007</strain>
    </source>
</reference>
<accession>A0A2S9YUY0</accession>
<comment type="caution">
    <text evidence="2">The sequence shown here is derived from an EMBL/GenBank/DDBJ whole genome shotgun (WGS) entry which is preliminary data.</text>
</comment>
<proteinExistence type="predicted"/>
<evidence type="ECO:0008006" key="4">
    <source>
        <dbReference type="Google" id="ProtNLM"/>
    </source>
</evidence>
<feature type="signal peptide" evidence="1">
    <location>
        <begin position="1"/>
        <end position="20"/>
    </location>
</feature>
<organism evidence="2 3">
    <name type="scientific">Enhygromyxa salina</name>
    <dbReference type="NCBI Taxonomy" id="215803"/>
    <lineage>
        <taxon>Bacteria</taxon>
        <taxon>Pseudomonadati</taxon>
        <taxon>Myxococcota</taxon>
        <taxon>Polyangia</taxon>
        <taxon>Nannocystales</taxon>
        <taxon>Nannocystaceae</taxon>
        <taxon>Enhygromyxa</taxon>
    </lineage>
</organism>
<feature type="chain" id="PRO_5015473411" description="Lipoprotein" evidence="1">
    <location>
        <begin position="21"/>
        <end position="507"/>
    </location>
</feature>
<dbReference type="OrthoDB" id="5537656at2"/>
<dbReference type="PROSITE" id="PS51257">
    <property type="entry name" value="PROKAR_LIPOPROTEIN"/>
    <property type="match status" value="1"/>
</dbReference>
<dbReference type="AlphaFoldDB" id="A0A2S9YUY0"/>
<evidence type="ECO:0000313" key="3">
    <source>
        <dbReference type="Proteomes" id="UP000238823"/>
    </source>
</evidence>
<name>A0A2S9YUY0_9BACT</name>